<sequence>MTLHRKLYVASFLAILGGLGLGAARGLPDYAMPADIGVLDGGLAQSFESHFNERFPVKQLGINLWAALDYRLFREGRPGVLVGSREWLYSDEEIKPVVGGQRHMQENLELIRGVRETLAHQGVQLVMAVVPAKARLYPEYLGEHRPAGLHTGLYREFHAALHAADIVAPDLLDPLRQGKGRSLVFLRTDTHWTPRGAQIVAHQLATEVSRRDLLEETRRFVTETGEAKPHKGDLTNFLPLAPLFEELLPQPDLLVQHSTRPAEEVGAGADALFADSQVPVALVGTSYSADERWNFAGALRQALGSDLLNFAEDGHGPILPMLKFLQSEEFKNAPPQVVIWEFPERYLPMANDLKEFDAGWIAQLRAAGGQDQLADNQRRQVRP</sequence>
<evidence type="ECO:0000256" key="5">
    <source>
        <dbReference type="ARBA" id="ARBA00016086"/>
    </source>
</evidence>
<comment type="pathway">
    <text evidence="3">Glycan biosynthesis; alginate biosynthesis.</text>
</comment>
<evidence type="ECO:0000256" key="8">
    <source>
        <dbReference type="ARBA" id="ARBA00022679"/>
    </source>
</evidence>
<protein>
    <recommendedName>
        <fullName evidence="5">Probable alginate O-acetylase AlgJ</fullName>
    </recommendedName>
    <alternativeName>
        <fullName evidence="14">Alginate biosynthesis protein AlgJ</fullName>
    </alternativeName>
</protein>
<evidence type="ECO:0000256" key="10">
    <source>
        <dbReference type="ARBA" id="ARBA00022764"/>
    </source>
</evidence>
<keyword evidence="17" id="KW-1185">Reference proteome</keyword>
<dbReference type="Proteomes" id="UP001595457">
    <property type="component" value="Unassembled WGS sequence"/>
</dbReference>
<keyword evidence="13" id="KW-0012">Acyltransferase</keyword>
<comment type="caution">
    <text evidence="16">The sequence shown here is derived from an EMBL/GenBank/DDBJ whole genome shotgun (WGS) entry which is preliminary data.</text>
</comment>
<evidence type="ECO:0000256" key="1">
    <source>
        <dbReference type="ARBA" id="ARBA00004418"/>
    </source>
</evidence>
<keyword evidence="6" id="KW-1003">Cell membrane</keyword>
<evidence type="ECO:0000256" key="11">
    <source>
        <dbReference type="ARBA" id="ARBA00022841"/>
    </source>
</evidence>
<reference evidence="17" key="1">
    <citation type="journal article" date="2019" name="Int. J. Syst. Evol. Microbiol.">
        <title>The Global Catalogue of Microorganisms (GCM) 10K type strain sequencing project: providing services to taxonomists for standard genome sequencing and annotation.</title>
        <authorList>
            <consortium name="The Broad Institute Genomics Platform"/>
            <consortium name="The Broad Institute Genome Sequencing Center for Infectious Disease"/>
            <person name="Wu L."/>
            <person name="Ma J."/>
        </authorList>
    </citation>
    <scope>NUCLEOTIDE SEQUENCE [LARGE SCALE GENOMIC DNA]</scope>
    <source>
        <strain evidence="17">KCTC 62195</strain>
    </source>
</reference>
<evidence type="ECO:0000256" key="3">
    <source>
        <dbReference type="ARBA" id="ARBA00005182"/>
    </source>
</evidence>
<evidence type="ECO:0000256" key="9">
    <source>
        <dbReference type="ARBA" id="ARBA00022729"/>
    </source>
</evidence>
<dbReference type="InterPro" id="IPR034657">
    <property type="entry name" value="AlgJ"/>
</dbReference>
<evidence type="ECO:0000259" key="15">
    <source>
        <dbReference type="Pfam" id="PF16822"/>
    </source>
</evidence>
<keyword evidence="11" id="KW-0016">Alginate biosynthesis</keyword>
<gene>
    <name evidence="16" type="ORF">ACFOJE_00540</name>
</gene>
<keyword evidence="9" id="KW-0732">Signal</keyword>
<dbReference type="Pfam" id="PF16822">
    <property type="entry name" value="ALGX"/>
    <property type="match status" value="1"/>
</dbReference>
<comment type="similarity">
    <text evidence="4">Belongs to the AlgJ family.</text>
</comment>
<name>A0ABV7AP09_9GAMM</name>
<keyword evidence="7" id="KW-0997">Cell inner membrane</keyword>
<evidence type="ECO:0000256" key="13">
    <source>
        <dbReference type="ARBA" id="ARBA00023315"/>
    </source>
</evidence>
<evidence type="ECO:0000256" key="6">
    <source>
        <dbReference type="ARBA" id="ARBA00022475"/>
    </source>
</evidence>
<evidence type="ECO:0000256" key="4">
    <source>
        <dbReference type="ARBA" id="ARBA00006038"/>
    </source>
</evidence>
<dbReference type="EMBL" id="JBHRSJ010000001">
    <property type="protein sequence ID" value="MFC2970702.1"/>
    <property type="molecule type" value="Genomic_DNA"/>
</dbReference>
<accession>A0ABV7AP09</accession>
<evidence type="ECO:0000256" key="14">
    <source>
        <dbReference type="ARBA" id="ARBA00031031"/>
    </source>
</evidence>
<feature type="domain" description="AlgX/AlgJ SGNH hydrolase-like" evidence="15">
    <location>
        <begin position="80"/>
        <end position="344"/>
    </location>
</feature>
<organism evidence="16 17">
    <name type="scientific">Azotobacter bryophylli</name>
    <dbReference type="NCBI Taxonomy" id="1986537"/>
    <lineage>
        <taxon>Bacteria</taxon>
        <taxon>Pseudomonadati</taxon>
        <taxon>Pseudomonadota</taxon>
        <taxon>Gammaproteobacteria</taxon>
        <taxon>Pseudomonadales</taxon>
        <taxon>Pseudomonadaceae</taxon>
        <taxon>Azotobacter</taxon>
    </lineage>
</organism>
<keyword evidence="10" id="KW-0574">Periplasm</keyword>
<evidence type="ECO:0000256" key="7">
    <source>
        <dbReference type="ARBA" id="ARBA00022519"/>
    </source>
</evidence>
<evidence type="ECO:0000313" key="16">
    <source>
        <dbReference type="EMBL" id="MFC2970702.1"/>
    </source>
</evidence>
<dbReference type="InterPro" id="IPR031811">
    <property type="entry name" value="ALGX/ALGJ_SGNH-like"/>
</dbReference>
<dbReference type="RefSeq" id="WP_377812274.1">
    <property type="nucleotide sequence ID" value="NZ_JBHRSJ010000001.1"/>
</dbReference>
<proteinExistence type="inferred from homology"/>
<comment type="subcellular location">
    <subcellularLocation>
        <location evidence="2">Cell inner membrane</location>
        <topology evidence="2">Peripheral membrane protein</topology>
        <orientation evidence="2">Periplasmic side</orientation>
    </subcellularLocation>
    <subcellularLocation>
        <location evidence="1">Periplasm</location>
    </subcellularLocation>
</comment>
<keyword evidence="8" id="KW-0808">Transferase</keyword>
<evidence type="ECO:0000313" key="17">
    <source>
        <dbReference type="Proteomes" id="UP001595457"/>
    </source>
</evidence>
<evidence type="ECO:0000256" key="2">
    <source>
        <dbReference type="ARBA" id="ARBA00004587"/>
    </source>
</evidence>
<dbReference type="CDD" id="cd14442">
    <property type="entry name" value="AlgJ_like"/>
    <property type="match status" value="1"/>
</dbReference>
<keyword evidence="12" id="KW-0472">Membrane</keyword>
<evidence type="ECO:0000256" key="12">
    <source>
        <dbReference type="ARBA" id="ARBA00023136"/>
    </source>
</evidence>